<keyword evidence="2 6" id="KW-0812">Transmembrane</keyword>
<organism evidence="7 8">
    <name type="scientific">Jaapia argillacea MUCL 33604</name>
    <dbReference type="NCBI Taxonomy" id="933084"/>
    <lineage>
        <taxon>Eukaryota</taxon>
        <taxon>Fungi</taxon>
        <taxon>Dikarya</taxon>
        <taxon>Basidiomycota</taxon>
        <taxon>Agaricomycotina</taxon>
        <taxon>Agaricomycetes</taxon>
        <taxon>Agaricomycetidae</taxon>
        <taxon>Jaapiales</taxon>
        <taxon>Jaapiaceae</taxon>
        <taxon>Jaapia</taxon>
    </lineage>
</organism>
<protein>
    <recommendedName>
        <fullName evidence="9">Major facilitator superfamily (MFS) profile domain-containing protein</fullName>
    </recommendedName>
</protein>
<dbReference type="HOGENOM" id="CLU_1115898_0_0_1"/>
<keyword evidence="8" id="KW-1185">Reference proteome</keyword>
<gene>
    <name evidence="7" type="ORF">JAAARDRAFT_193048</name>
</gene>
<dbReference type="Proteomes" id="UP000027265">
    <property type="component" value="Unassembled WGS sequence"/>
</dbReference>
<evidence type="ECO:0008006" key="9">
    <source>
        <dbReference type="Google" id="ProtNLM"/>
    </source>
</evidence>
<accession>A0A067Q7B6</accession>
<evidence type="ECO:0000256" key="2">
    <source>
        <dbReference type="ARBA" id="ARBA00022692"/>
    </source>
</evidence>
<evidence type="ECO:0000256" key="1">
    <source>
        <dbReference type="ARBA" id="ARBA00004141"/>
    </source>
</evidence>
<dbReference type="GO" id="GO:0005886">
    <property type="term" value="C:plasma membrane"/>
    <property type="evidence" value="ECO:0007669"/>
    <property type="project" value="TreeGrafter"/>
</dbReference>
<evidence type="ECO:0000313" key="8">
    <source>
        <dbReference type="Proteomes" id="UP000027265"/>
    </source>
</evidence>
<keyword evidence="3 6" id="KW-1133">Transmembrane helix</keyword>
<name>A0A067Q7B6_9AGAM</name>
<feature type="transmembrane region" description="Helical" evidence="6">
    <location>
        <begin position="12"/>
        <end position="34"/>
    </location>
</feature>
<feature type="compositionally biased region" description="Basic and acidic residues" evidence="5">
    <location>
        <begin position="223"/>
        <end position="232"/>
    </location>
</feature>
<dbReference type="InterPro" id="IPR036259">
    <property type="entry name" value="MFS_trans_sf"/>
</dbReference>
<dbReference type="PANTHER" id="PTHR23501:SF189">
    <property type="entry name" value="DRUG TRANSPORTER, PUTATIVE (AFU_ORTHOLOGUE AFUA_4G03920)-RELATED"/>
    <property type="match status" value="1"/>
</dbReference>
<evidence type="ECO:0000313" key="7">
    <source>
        <dbReference type="EMBL" id="KDQ58481.1"/>
    </source>
</evidence>
<feature type="transmembrane region" description="Helical" evidence="6">
    <location>
        <begin position="121"/>
        <end position="139"/>
    </location>
</feature>
<sequence length="249" mass="26555">MNGMTFFAILYYIPQFLQLFLSKAAGITTLTAPLPFSLCGVRNRTGIYKPFIVTGIALWTIAQSLLSKIDGSSSTGKIAGILLMAGLSSGFTFQTSLIAAQVAVPRHEMVVVTGVRNLVRLFGSTLTLAICASIFNNSLHASLRPLNLSPSQVSTILNGPTSINNPNVAGLTLSAEDKMKIVEGYTKGFKGVFYLTVACTATAFLASVVLIRQHRLDREDDELLKKAGKGEVEGEEDEEEWGGFGGGGS</sequence>
<evidence type="ECO:0000256" key="4">
    <source>
        <dbReference type="ARBA" id="ARBA00023136"/>
    </source>
</evidence>
<dbReference type="OrthoDB" id="10021397at2759"/>
<dbReference type="EMBL" id="KL197717">
    <property type="protein sequence ID" value="KDQ58481.1"/>
    <property type="molecule type" value="Genomic_DNA"/>
</dbReference>
<evidence type="ECO:0000256" key="6">
    <source>
        <dbReference type="SAM" id="Phobius"/>
    </source>
</evidence>
<dbReference type="SUPFAM" id="SSF103473">
    <property type="entry name" value="MFS general substrate transporter"/>
    <property type="match status" value="1"/>
</dbReference>
<dbReference type="PANTHER" id="PTHR23501">
    <property type="entry name" value="MAJOR FACILITATOR SUPERFAMILY"/>
    <property type="match status" value="1"/>
</dbReference>
<feature type="region of interest" description="Disordered" evidence="5">
    <location>
        <begin position="223"/>
        <end position="249"/>
    </location>
</feature>
<keyword evidence="4 6" id="KW-0472">Membrane</keyword>
<reference evidence="8" key="1">
    <citation type="journal article" date="2014" name="Proc. Natl. Acad. Sci. U.S.A.">
        <title>Extensive sampling of basidiomycete genomes demonstrates inadequacy of the white-rot/brown-rot paradigm for wood decay fungi.</title>
        <authorList>
            <person name="Riley R."/>
            <person name="Salamov A.A."/>
            <person name="Brown D.W."/>
            <person name="Nagy L.G."/>
            <person name="Floudas D."/>
            <person name="Held B.W."/>
            <person name="Levasseur A."/>
            <person name="Lombard V."/>
            <person name="Morin E."/>
            <person name="Otillar R."/>
            <person name="Lindquist E.A."/>
            <person name="Sun H."/>
            <person name="LaButti K.M."/>
            <person name="Schmutz J."/>
            <person name="Jabbour D."/>
            <person name="Luo H."/>
            <person name="Baker S.E."/>
            <person name="Pisabarro A.G."/>
            <person name="Walton J.D."/>
            <person name="Blanchette R.A."/>
            <person name="Henrissat B."/>
            <person name="Martin F."/>
            <person name="Cullen D."/>
            <person name="Hibbett D.S."/>
            <person name="Grigoriev I.V."/>
        </authorList>
    </citation>
    <scope>NUCLEOTIDE SEQUENCE [LARGE SCALE GENOMIC DNA]</scope>
    <source>
        <strain evidence="8">MUCL 33604</strain>
    </source>
</reference>
<feature type="transmembrane region" description="Helical" evidence="6">
    <location>
        <begin position="192"/>
        <end position="211"/>
    </location>
</feature>
<dbReference type="GO" id="GO:0022857">
    <property type="term" value="F:transmembrane transporter activity"/>
    <property type="evidence" value="ECO:0007669"/>
    <property type="project" value="TreeGrafter"/>
</dbReference>
<feature type="transmembrane region" description="Helical" evidence="6">
    <location>
        <begin position="46"/>
        <end position="66"/>
    </location>
</feature>
<feature type="transmembrane region" description="Helical" evidence="6">
    <location>
        <begin position="78"/>
        <end position="100"/>
    </location>
</feature>
<proteinExistence type="predicted"/>
<evidence type="ECO:0000256" key="3">
    <source>
        <dbReference type="ARBA" id="ARBA00022989"/>
    </source>
</evidence>
<comment type="subcellular location">
    <subcellularLocation>
        <location evidence="1">Membrane</location>
        <topology evidence="1">Multi-pass membrane protein</topology>
    </subcellularLocation>
</comment>
<dbReference type="InParanoid" id="A0A067Q7B6"/>
<evidence type="ECO:0000256" key="5">
    <source>
        <dbReference type="SAM" id="MobiDB-lite"/>
    </source>
</evidence>
<dbReference type="AlphaFoldDB" id="A0A067Q7B6"/>